<dbReference type="PROSITE" id="PS50925">
    <property type="entry name" value="BLUF"/>
    <property type="match status" value="1"/>
</dbReference>
<dbReference type="SMART" id="SM01034">
    <property type="entry name" value="BLUF"/>
    <property type="match status" value="1"/>
</dbReference>
<reference evidence="3" key="1">
    <citation type="submission" date="2017-04" db="EMBL/GenBank/DDBJ databases">
        <authorList>
            <person name="Varghese N."/>
            <person name="Submissions S."/>
        </authorList>
    </citation>
    <scope>NUCLEOTIDE SEQUENCE [LARGE SCALE GENOMIC DNA]</scope>
    <source>
        <strain evidence="3">UI2</strain>
    </source>
</reference>
<evidence type="ECO:0000313" key="2">
    <source>
        <dbReference type="EMBL" id="SMQ76524.1"/>
    </source>
</evidence>
<organism evidence="2 3">
    <name type="scientific">Sphingopyxis terrae subsp. ummariensis</name>
    <dbReference type="NCBI Taxonomy" id="429001"/>
    <lineage>
        <taxon>Bacteria</taxon>
        <taxon>Pseudomonadati</taxon>
        <taxon>Pseudomonadota</taxon>
        <taxon>Alphaproteobacteria</taxon>
        <taxon>Sphingomonadales</taxon>
        <taxon>Sphingomonadaceae</taxon>
        <taxon>Sphingopyxis</taxon>
    </lineage>
</organism>
<protein>
    <submittedName>
        <fullName evidence="2">Sensors of blue-light using FAD</fullName>
    </submittedName>
</protein>
<gene>
    <name evidence="2" type="ORF">SAMN06295984_1964</name>
</gene>
<dbReference type="Pfam" id="PF04940">
    <property type="entry name" value="BLUF"/>
    <property type="match status" value="1"/>
</dbReference>
<dbReference type="Gene3D" id="3.30.70.100">
    <property type="match status" value="1"/>
</dbReference>
<dbReference type="GO" id="GO:0071949">
    <property type="term" value="F:FAD binding"/>
    <property type="evidence" value="ECO:0007669"/>
    <property type="project" value="InterPro"/>
</dbReference>
<dbReference type="GO" id="GO:0009882">
    <property type="term" value="F:blue light photoreceptor activity"/>
    <property type="evidence" value="ECO:0007669"/>
    <property type="project" value="InterPro"/>
</dbReference>
<sequence>MPLPATASRSLLYVSTSLVPRRDADAIIAELVASSRRHNQRAQITGALMYSERHFVQIIEGPPIAIGSLLARLDIDPRHRDLCILYDADNHPRRFADWSLAYFGPDRLIAPYIEAALARGGAPEAAVLIDAIAAFAAAADGTAHDAG</sequence>
<proteinExistence type="predicted"/>
<dbReference type="Proteomes" id="UP000194469">
    <property type="component" value="Unassembled WGS sequence"/>
</dbReference>
<dbReference type="InterPro" id="IPR036046">
    <property type="entry name" value="Acylphosphatase-like_dom_sf"/>
</dbReference>
<name>A0A1Y6FNG1_9SPHN</name>
<feature type="domain" description="BLUF" evidence="1">
    <location>
        <begin position="8"/>
        <end position="101"/>
    </location>
</feature>
<accession>A0A1Y6FNG1</accession>
<evidence type="ECO:0000259" key="1">
    <source>
        <dbReference type="PROSITE" id="PS50925"/>
    </source>
</evidence>
<keyword evidence="3" id="KW-1185">Reference proteome</keyword>
<dbReference type="SUPFAM" id="SSF54975">
    <property type="entry name" value="Acylphosphatase/BLUF domain-like"/>
    <property type="match status" value="1"/>
</dbReference>
<dbReference type="AlphaFoldDB" id="A0A1Y6FNG1"/>
<dbReference type="RefSeq" id="WP_165760628.1">
    <property type="nucleotide sequence ID" value="NZ_JBHLXM010000003.1"/>
</dbReference>
<dbReference type="InterPro" id="IPR007024">
    <property type="entry name" value="BLUF_domain"/>
</dbReference>
<dbReference type="EMBL" id="FXWL01000002">
    <property type="protein sequence ID" value="SMQ76524.1"/>
    <property type="molecule type" value="Genomic_DNA"/>
</dbReference>
<evidence type="ECO:0000313" key="3">
    <source>
        <dbReference type="Proteomes" id="UP000194469"/>
    </source>
</evidence>